<feature type="region of interest" description="Disordered" evidence="1">
    <location>
        <begin position="352"/>
        <end position="372"/>
    </location>
</feature>
<feature type="region of interest" description="Disordered" evidence="1">
    <location>
        <begin position="415"/>
        <end position="451"/>
    </location>
</feature>
<dbReference type="InterPro" id="IPR024593">
    <property type="entry name" value="DUF3444"/>
</dbReference>
<evidence type="ECO:0000313" key="4">
    <source>
        <dbReference type="Proteomes" id="UP000006591"/>
    </source>
</evidence>
<feature type="region of interest" description="Disordered" evidence="1">
    <location>
        <begin position="65"/>
        <end position="98"/>
    </location>
</feature>
<organism evidence="3">
    <name type="scientific">Oryza nivara</name>
    <name type="common">Indian wild rice</name>
    <name type="synonym">Oryza sativa f. spontanea</name>
    <dbReference type="NCBI Taxonomy" id="4536"/>
    <lineage>
        <taxon>Eukaryota</taxon>
        <taxon>Viridiplantae</taxon>
        <taxon>Streptophyta</taxon>
        <taxon>Embryophyta</taxon>
        <taxon>Tracheophyta</taxon>
        <taxon>Spermatophyta</taxon>
        <taxon>Magnoliopsida</taxon>
        <taxon>Liliopsida</taxon>
        <taxon>Poales</taxon>
        <taxon>Poaceae</taxon>
        <taxon>BOP clade</taxon>
        <taxon>Oryzoideae</taxon>
        <taxon>Oryzeae</taxon>
        <taxon>Oryzinae</taxon>
        <taxon>Oryza</taxon>
    </lineage>
</organism>
<dbReference type="OMA" id="RNDECPA"/>
<dbReference type="PANTHER" id="PTHR47374">
    <property type="entry name" value="ENDOSOME ANTIGEN-LIKE PROTEIN, PUTATIVE (DUF3444)-RELATED"/>
    <property type="match status" value="1"/>
</dbReference>
<feature type="compositionally biased region" description="Basic and acidic residues" evidence="1">
    <location>
        <begin position="431"/>
        <end position="450"/>
    </location>
</feature>
<reference evidence="3" key="1">
    <citation type="submission" date="2015-04" db="UniProtKB">
        <authorList>
            <consortium name="EnsemblPlants"/>
        </authorList>
    </citation>
    <scope>IDENTIFICATION</scope>
    <source>
        <strain evidence="3">SL10</strain>
    </source>
</reference>
<proteinExistence type="predicted"/>
<evidence type="ECO:0000259" key="2">
    <source>
        <dbReference type="Pfam" id="PF11926"/>
    </source>
</evidence>
<accession>A0A0E0J3L0</accession>
<dbReference type="AlphaFoldDB" id="A0A0E0J3L0"/>
<dbReference type="Proteomes" id="UP000006591">
    <property type="component" value="Chromosome 11"/>
</dbReference>
<evidence type="ECO:0000256" key="1">
    <source>
        <dbReference type="SAM" id="MobiDB-lite"/>
    </source>
</evidence>
<dbReference type="Pfam" id="PF11926">
    <property type="entry name" value="DUF3444"/>
    <property type="match status" value="5"/>
</dbReference>
<feature type="compositionally biased region" description="Basic residues" evidence="1">
    <location>
        <begin position="75"/>
        <end position="87"/>
    </location>
</feature>
<feature type="compositionally biased region" description="Low complexity" evidence="1">
    <location>
        <begin position="722"/>
        <end position="731"/>
    </location>
</feature>
<feature type="domain" description="DUF3444" evidence="2">
    <location>
        <begin position="151"/>
        <end position="238"/>
    </location>
</feature>
<feature type="region of interest" description="Disordered" evidence="1">
    <location>
        <begin position="693"/>
        <end position="752"/>
    </location>
</feature>
<feature type="domain" description="DUF3444" evidence="2">
    <location>
        <begin position="752"/>
        <end position="851"/>
    </location>
</feature>
<reference evidence="3" key="2">
    <citation type="submission" date="2018-04" db="EMBL/GenBank/DDBJ databases">
        <title>OnivRS2 (Oryza nivara Reference Sequence Version 2).</title>
        <authorList>
            <person name="Zhang J."/>
            <person name="Kudrna D."/>
            <person name="Lee S."/>
            <person name="Talag J."/>
            <person name="Rajasekar S."/>
            <person name="Welchert J."/>
            <person name="Hsing Y.-I."/>
            <person name="Wing R.A."/>
        </authorList>
    </citation>
    <scope>NUCLEOTIDE SEQUENCE [LARGE SCALE GENOMIC DNA]</scope>
    <source>
        <strain evidence="3">SL10</strain>
    </source>
</reference>
<dbReference type="Gramene" id="ONIVA11G17800.1">
    <property type="protein sequence ID" value="ONIVA11G17800.1"/>
    <property type="gene ID" value="ONIVA11G17800"/>
</dbReference>
<sequence>MSKRTCMFYFGKRNDECPACRTLASSHSLKVDPNFDALILTLYPDLHKDEEEELAFTEEKTCRKKIQASTDEAPHRRKEALGKKRSAAKAIGSSRSQGNMLARKRGHIGFPDIVPSKVGGKDREENDNSGCDEWSLFDEYSQDIKKKRARSEVDKFPKLYGWIRKVKLQPFTVHLTWLEPCPQQEQEKRWLEQDIPISCGKFKIRNWKTKYHGNDVFSRLVNTGHIDSNWQIEILPKATSEFTIDEIVERTEATIKVSLLTQVNGYRAVFKPDQRRGVLKIPIKDRLRFSHQILSFRLTEERGGELCGFLELDPGSVPDIFLNREENNNDGCKGLSSVGDHSEGPMTKKARKFHVPQSSPAGHKVTSKVDSHEERMANRVAIRLKVNQSEAQVCRLLSAEHHEDLSLQKKKTFGDTAHRADRQYNPPPMTRKVDIQGKGKTSDTDDKDNANAEATNTVRQNEHSCSLELPSPYPDFYDFEKLRDINMFSVGQIWALYDDLDGMPRFYARIEHFDASSFKAHLTWLEYNAASEEEKKWADEELPVACGKKRIAYEVYLNKGEVWALYKDWSMQWNSDADSHRSYEYEVVEILSGFSVNDGITVVPLVRIKGFVSLFAAAKDKSAVVIASSELLRFSHNIPCYRTTGNEKVGAPAGFMELDTSCLPIDMDMIFPSVTLDSYISLGKKKGSTLIDLTTDSRSSRKDPGNEQTENLSEAQKESLSSEKNSSLPKNGHVANGFGNNSGPGCPSPTPTIFSYPDPEFHNFEDDRTCEKFEPGQIWALYSDVDKFPKFYGWISKVERQPFIVHLIWLEASPEYEQEKRWLEQDLPVSCGKFKIRDWKTKYERNYSFSFSTYRTEWLKPAD</sequence>
<name>A0A0E0J3L0_ORYNI</name>
<dbReference type="EnsemblPlants" id="ONIVA11G17800.1">
    <property type="protein sequence ID" value="ONIVA11G17800.1"/>
    <property type="gene ID" value="ONIVA11G17800"/>
</dbReference>
<dbReference type="STRING" id="4536.A0A0E0J3L0"/>
<feature type="domain" description="DUF3444" evidence="2">
    <location>
        <begin position="551"/>
        <end position="647"/>
    </location>
</feature>
<feature type="domain" description="DUF3444" evidence="2">
    <location>
        <begin position="240"/>
        <end position="301"/>
    </location>
</feature>
<evidence type="ECO:0000313" key="3">
    <source>
        <dbReference type="EnsemblPlants" id="ONIVA11G17800.1"/>
    </source>
</evidence>
<dbReference type="eggNOG" id="KOG0311">
    <property type="taxonomic scope" value="Eukaryota"/>
</dbReference>
<feature type="domain" description="DUF3444" evidence="2">
    <location>
        <begin position="471"/>
        <end position="548"/>
    </location>
</feature>
<keyword evidence="4" id="KW-1185">Reference proteome</keyword>
<dbReference type="HOGENOM" id="CLU_011890_0_0_1"/>
<protein>
    <recommendedName>
        <fullName evidence="2">DUF3444 domain-containing protein</fullName>
    </recommendedName>
</protein>
<dbReference type="PANTHER" id="PTHR47374:SF9">
    <property type="entry name" value="DUF3444 DOMAIN-CONTAINING PROTEIN"/>
    <property type="match status" value="1"/>
</dbReference>